<evidence type="ECO:0000256" key="8">
    <source>
        <dbReference type="SAM" id="Phobius"/>
    </source>
</evidence>
<protein>
    <submittedName>
        <fullName evidence="9">Putative branched-subunit amino acid permease</fullName>
    </submittedName>
</protein>
<evidence type="ECO:0000256" key="1">
    <source>
        <dbReference type="ARBA" id="ARBA00004651"/>
    </source>
</evidence>
<feature type="transmembrane region" description="Helical" evidence="8">
    <location>
        <begin position="191"/>
        <end position="209"/>
    </location>
</feature>
<feature type="transmembrane region" description="Helical" evidence="8">
    <location>
        <begin position="21"/>
        <end position="44"/>
    </location>
</feature>
<dbReference type="RefSeq" id="WP_246054635.1">
    <property type="nucleotide sequence ID" value="NZ_BAAAYS010000004.1"/>
</dbReference>
<comment type="similarity">
    <text evidence="2">Belongs to the AzlC family.</text>
</comment>
<proteinExistence type="inferred from homology"/>
<dbReference type="InterPro" id="IPR011606">
    <property type="entry name" value="Brnchd-chn_aa_trnsp_permease"/>
</dbReference>
<evidence type="ECO:0000313" key="10">
    <source>
        <dbReference type="Proteomes" id="UP000318331"/>
    </source>
</evidence>
<dbReference type="PANTHER" id="PTHR34979:SF1">
    <property type="entry name" value="INNER MEMBRANE PROTEIN YGAZ"/>
    <property type="match status" value="1"/>
</dbReference>
<evidence type="ECO:0000256" key="7">
    <source>
        <dbReference type="ARBA" id="ARBA00023136"/>
    </source>
</evidence>
<keyword evidence="7 8" id="KW-0472">Membrane</keyword>
<evidence type="ECO:0000256" key="4">
    <source>
        <dbReference type="ARBA" id="ARBA00022475"/>
    </source>
</evidence>
<feature type="transmembrane region" description="Helical" evidence="8">
    <location>
        <begin position="64"/>
        <end position="87"/>
    </location>
</feature>
<organism evidence="9 10">
    <name type="scientific">Klugiella xanthotipulae</name>
    <dbReference type="NCBI Taxonomy" id="244735"/>
    <lineage>
        <taxon>Bacteria</taxon>
        <taxon>Bacillati</taxon>
        <taxon>Actinomycetota</taxon>
        <taxon>Actinomycetes</taxon>
        <taxon>Micrococcales</taxon>
        <taxon>Microbacteriaceae</taxon>
        <taxon>Klugiella</taxon>
    </lineage>
</organism>
<sequence>MTAEAPTAEDVSARARVARMAIAVSLATAAYGISYGALAVSAGLTIWQTSLLSLLMFTGGSQFALVGVIATGGVDAAAGAIGSSVLLGTRNAFYAIQLGPVLGLTGFRRLWAGWLTIDESSAVALSQDAPTLQRRGFWLTGLGVFVGWNITTVIGALIGNSLGDTRVFGLDAVAAAAFLGLLWPRLRNRQVIAAAAAAAVIAAALTPVLSPGLPVLAAGSVALILGAVNVLDPTRHTGRGSA</sequence>
<feature type="transmembrane region" description="Helical" evidence="8">
    <location>
        <begin position="215"/>
        <end position="231"/>
    </location>
</feature>
<comment type="caution">
    <text evidence="9">The sequence shown here is derived from an EMBL/GenBank/DDBJ whole genome shotgun (WGS) entry which is preliminary data.</text>
</comment>
<evidence type="ECO:0000256" key="6">
    <source>
        <dbReference type="ARBA" id="ARBA00022989"/>
    </source>
</evidence>
<keyword evidence="4" id="KW-1003">Cell membrane</keyword>
<evidence type="ECO:0000313" key="9">
    <source>
        <dbReference type="EMBL" id="TQM61290.1"/>
    </source>
</evidence>
<keyword evidence="6 8" id="KW-1133">Transmembrane helix</keyword>
<feature type="transmembrane region" description="Helical" evidence="8">
    <location>
        <begin position="165"/>
        <end position="184"/>
    </location>
</feature>
<dbReference type="PANTHER" id="PTHR34979">
    <property type="entry name" value="INNER MEMBRANE PROTEIN YGAZ"/>
    <property type="match status" value="1"/>
</dbReference>
<keyword evidence="5 8" id="KW-0812">Transmembrane</keyword>
<accession>A0A543HSJ1</accession>
<name>A0A543HSJ1_9MICO</name>
<evidence type="ECO:0000256" key="3">
    <source>
        <dbReference type="ARBA" id="ARBA00022448"/>
    </source>
</evidence>
<dbReference type="GO" id="GO:1903785">
    <property type="term" value="P:L-valine transmembrane transport"/>
    <property type="evidence" value="ECO:0007669"/>
    <property type="project" value="TreeGrafter"/>
</dbReference>
<keyword evidence="10" id="KW-1185">Reference proteome</keyword>
<evidence type="ECO:0000256" key="2">
    <source>
        <dbReference type="ARBA" id="ARBA00010735"/>
    </source>
</evidence>
<dbReference type="Pfam" id="PF03591">
    <property type="entry name" value="AzlC"/>
    <property type="match status" value="1"/>
</dbReference>
<comment type="subcellular location">
    <subcellularLocation>
        <location evidence="1">Cell membrane</location>
        <topology evidence="1">Multi-pass membrane protein</topology>
    </subcellularLocation>
</comment>
<gene>
    <name evidence="9" type="ORF">FB466_2236</name>
</gene>
<feature type="transmembrane region" description="Helical" evidence="8">
    <location>
        <begin position="137"/>
        <end position="159"/>
    </location>
</feature>
<dbReference type="Proteomes" id="UP000318331">
    <property type="component" value="Unassembled WGS sequence"/>
</dbReference>
<evidence type="ECO:0000256" key="5">
    <source>
        <dbReference type="ARBA" id="ARBA00022692"/>
    </source>
</evidence>
<dbReference type="AlphaFoldDB" id="A0A543HSJ1"/>
<dbReference type="EMBL" id="VFPN01000003">
    <property type="protein sequence ID" value="TQM61290.1"/>
    <property type="molecule type" value="Genomic_DNA"/>
</dbReference>
<reference evidence="9 10" key="1">
    <citation type="submission" date="2019-06" db="EMBL/GenBank/DDBJ databases">
        <title>Sequencing the genomes of 1000 actinobacteria strains.</title>
        <authorList>
            <person name="Klenk H.-P."/>
        </authorList>
    </citation>
    <scope>NUCLEOTIDE SEQUENCE [LARGE SCALE GENOMIC DNA]</scope>
    <source>
        <strain evidence="9 10">DSM 18031</strain>
    </source>
</reference>
<keyword evidence="3" id="KW-0813">Transport</keyword>
<dbReference type="GO" id="GO:0005886">
    <property type="term" value="C:plasma membrane"/>
    <property type="evidence" value="ECO:0007669"/>
    <property type="project" value="UniProtKB-SubCell"/>
</dbReference>